<accession>A0A841J2Q6</accession>
<dbReference type="AlphaFoldDB" id="A0A841J2Q6"/>
<dbReference type="EMBL" id="JACIJP010000004">
    <property type="protein sequence ID" value="MBB6124950.1"/>
    <property type="molecule type" value="Genomic_DNA"/>
</dbReference>
<keyword evidence="2" id="KW-1185">Reference proteome</keyword>
<protein>
    <submittedName>
        <fullName evidence="1">Uncharacterized protein</fullName>
    </submittedName>
</protein>
<gene>
    <name evidence="1" type="ORF">FHS92_002703</name>
</gene>
<evidence type="ECO:0000313" key="2">
    <source>
        <dbReference type="Proteomes" id="UP000552700"/>
    </source>
</evidence>
<sequence>MHKCVGLAIIALNEPEALHRIEEFDCAARALTGQLTLRTTIATGTAETTRSPWLTRRAAIGHGQGLAFNLEIRRGNLTAPINEGETQRLPLGKTGQTRLFDRADVHEHIFRAIIANDKAEALLTVKEFYDASAFPDDLRRHAPTCAATATAEATTTGTATAETAAITETARRSAKTATVAPTEAASVAEPTAKTAASRLIWKTAKIVAAETVPLVLAASAATSIKTHALLVTFASSTTVPDEHVGRRDMQNPPYYTVWESL</sequence>
<reference evidence="1 2" key="1">
    <citation type="submission" date="2020-08" db="EMBL/GenBank/DDBJ databases">
        <title>Genomic Encyclopedia of Type Strains, Phase IV (KMG-IV): sequencing the most valuable type-strain genomes for metagenomic binning, comparative biology and taxonomic classification.</title>
        <authorList>
            <person name="Goeker M."/>
        </authorList>
    </citation>
    <scope>NUCLEOTIDE SEQUENCE [LARGE SCALE GENOMIC DNA]</scope>
    <source>
        <strain evidence="1 2">DSM 102255</strain>
    </source>
</reference>
<dbReference type="Proteomes" id="UP000552700">
    <property type="component" value="Unassembled WGS sequence"/>
</dbReference>
<proteinExistence type="predicted"/>
<evidence type="ECO:0000313" key="1">
    <source>
        <dbReference type="EMBL" id="MBB6124950.1"/>
    </source>
</evidence>
<organism evidence="1 2">
    <name type="scientific">Sphingobium subterraneum</name>
    <dbReference type="NCBI Taxonomy" id="627688"/>
    <lineage>
        <taxon>Bacteria</taxon>
        <taxon>Pseudomonadati</taxon>
        <taxon>Pseudomonadota</taxon>
        <taxon>Alphaproteobacteria</taxon>
        <taxon>Sphingomonadales</taxon>
        <taxon>Sphingomonadaceae</taxon>
        <taxon>Sphingobium</taxon>
    </lineage>
</organism>
<name>A0A841J2Q6_9SPHN</name>
<comment type="caution">
    <text evidence="1">The sequence shown here is derived from an EMBL/GenBank/DDBJ whole genome shotgun (WGS) entry which is preliminary data.</text>
</comment>